<keyword evidence="8 11" id="KW-0560">Oxidoreductase</keyword>
<comment type="subunit">
    <text evidence="11">Monomer.</text>
</comment>
<dbReference type="GO" id="GO:0005886">
    <property type="term" value="C:plasma membrane"/>
    <property type="evidence" value="ECO:0007669"/>
    <property type="project" value="UniProtKB-SubCell"/>
</dbReference>
<reference evidence="13 14" key="1">
    <citation type="submission" date="2016-10" db="EMBL/GenBank/DDBJ databases">
        <authorList>
            <person name="de Groot N.N."/>
        </authorList>
    </citation>
    <scope>NUCLEOTIDE SEQUENCE [LARGE SCALE GENOMIC DNA]</scope>
    <source>
        <strain evidence="13 14">LMG 24775</strain>
    </source>
</reference>
<dbReference type="InterPro" id="IPR012135">
    <property type="entry name" value="Dihydroorotate_DH_1_2"/>
</dbReference>
<dbReference type="GO" id="GO:0005737">
    <property type="term" value="C:cytoplasm"/>
    <property type="evidence" value="ECO:0007669"/>
    <property type="project" value="InterPro"/>
</dbReference>
<dbReference type="GeneID" id="94692081"/>
<dbReference type="AlphaFoldDB" id="A0A1H3J4V0"/>
<dbReference type="EC" id="1.3.5.2" evidence="11"/>
<feature type="binding site" evidence="11">
    <location>
        <position position="69"/>
    </location>
    <ligand>
        <name>substrate</name>
    </ligand>
</feature>
<dbReference type="PIRSF" id="PIRSF000164">
    <property type="entry name" value="DHO_oxidase"/>
    <property type="match status" value="1"/>
</dbReference>
<dbReference type="PROSITE" id="PS00911">
    <property type="entry name" value="DHODEHASE_1"/>
    <property type="match status" value="1"/>
</dbReference>
<feature type="binding site" evidence="11">
    <location>
        <position position="180"/>
    </location>
    <ligand>
        <name>FMN</name>
        <dbReference type="ChEBI" id="CHEBI:58210"/>
    </ligand>
</feature>
<evidence type="ECO:0000256" key="8">
    <source>
        <dbReference type="ARBA" id="ARBA00023002"/>
    </source>
</evidence>
<dbReference type="Gene3D" id="3.20.20.70">
    <property type="entry name" value="Aldolase class I"/>
    <property type="match status" value="1"/>
</dbReference>
<evidence type="ECO:0000256" key="3">
    <source>
        <dbReference type="ARBA" id="ARBA00005161"/>
    </source>
</evidence>
<dbReference type="InterPro" id="IPR013785">
    <property type="entry name" value="Aldolase_TIM"/>
</dbReference>
<comment type="function">
    <text evidence="1 11">Catalyzes the conversion of dihydroorotate to orotate with quinone as electron acceptor.</text>
</comment>
<evidence type="ECO:0000313" key="14">
    <source>
        <dbReference type="Proteomes" id="UP000183417"/>
    </source>
</evidence>
<comment type="catalytic activity">
    <reaction evidence="10 11">
        <text>(S)-dihydroorotate + a quinone = orotate + a quinol</text>
        <dbReference type="Rhea" id="RHEA:30187"/>
        <dbReference type="ChEBI" id="CHEBI:24646"/>
        <dbReference type="ChEBI" id="CHEBI:30839"/>
        <dbReference type="ChEBI" id="CHEBI:30864"/>
        <dbReference type="ChEBI" id="CHEBI:132124"/>
        <dbReference type="EC" id="1.3.5.2"/>
    </reaction>
</comment>
<feature type="binding site" evidence="11">
    <location>
        <position position="89"/>
    </location>
    <ligand>
        <name>FMN</name>
        <dbReference type="ChEBI" id="CHEBI:58210"/>
    </ligand>
</feature>
<dbReference type="EMBL" id="FNPE01000004">
    <property type="protein sequence ID" value="SDY34625.1"/>
    <property type="molecule type" value="Genomic_DNA"/>
</dbReference>
<dbReference type="InterPro" id="IPR005719">
    <property type="entry name" value="Dihydroorotate_DH_2"/>
</dbReference>
<dbReference type="GO" id="GO:0006207">
    <property type="term" value="P:'de novo' pyrimidine nucleobase biosynthetic process"/>
    <property type="evidence" value="ECO:0007669"/>
    <property type="project" value="UniProtKB-UniRule"/>
</dbReference>
<name>A0A1H3J4V0_9BURK</name>
<proteinExistence type="inferred from homology"/>
<comment type="similarity">
    <text evidence="4 11">Belongs to the dihydroorotate dehydrogenase family. Type 2 subfamily.</text>
</comment>
<evidence type="ECO:0000256" key="6">
    <source>
        <dbReference type="ARBA" id="ARBA00022643"/>
    </source>
</evidence>
<dbReference type="HAMAP" id="MF_00225">
    <property type="entry name" value="DHO_dh_type2"/>
    <property type="match status" value="1"/>
</dbReference>
<dbReference type="SUPFAM" id="SSF51395">
    <property type="entry name" value="FMN-linked oxidoreductases"/>
    <property type="match status" value="1"/>
</dbReference>
<dbReference type="CDD" id="cd04738">
    <property type="entry name" value="DHOD_2_like"/>
    <property type="match status" value="1"/>
</dbReference>
<dbReference type="NCBIfam" id="TIGR01036">
    <property type="entry name" value="pyrD_sub2"/>
    <property type="match status" value="1"/>
</dbReference>
<comment type="subcellular location">
    <subcellularLocation>
        <location evidence="11">Cell membrane</location>
        <topology evidence="11">Peripheral membrane protein</topology>
    </subcellularLocation>
    <subcellularLocation>
        <location evidence="2">Membrane</location>
    </subcellularLocation>
</comment>
<evidence type="ECO:0000256" key="2">
    <source>
        <dbReference type="ARBA" id="ARBA00004370"/>
    </source>
</evidence>
<evidence type="ECO:0000256" key="9">
    <source>
        <dbReference type="ARBA" id="ARBA00023136"/>
    </source>
</evidence>
<keyword evidence="7 11" id="KW-0665">Pyrimidine biosynthesis</keyword>
<feature type="binding site" evidence="11">
    <location>
        <position position="276"/>
    </location>
    <ligand>
        <name>FMN</name>
        <dbReference type="ChEBI" id="CHEBI:58210"/>
    </ligand>
</feature>
<evidence type="ECO:0000313" key="13">
    <source>
        <dbReference type="EMBL" id="SDY34625.1"/>
    </source>
</evidence>
<dbReference type="PANTHER" id="PTHR48109">
    <property type="entry name" value="DIHYDROOROTATE DEHYDROGENASE (QUINONE), MITOCHONDRIAL-RELATED"/>
    <property type="match status" value="1"/>
</dbReference>
<evidence type="ECO:0000256" key="11">
    <source>
        <dbReference type="HAMAP-Rule" id="MF_00225"/>
    </source>
</evidence>
<evidence type="ECO:0000256" key="7">
    <source>
        <dbReference type="ARBA" id="ARBA00022975"/>
    </source>
</evidence>
<dbReference type="GO" id="GO:0044205">
    <property type="term" value="P:'de novo' UMP biosynthetic process"/>
    <property type="evidence" value="ECO:0007669"/>
    <property type="project" value="UniProtKB-UniRule"/>
</dbReference>
<feature type="binding site" evidence="11">
    <location>
        <begin position="65"/>
        <end position="69"/>
    </location>
    <ligand>
        <name>FMN</name>
        <dbReference type="ChEBI" id="CHEBI:58210"/>
    </ligand>
</feature>
<feature type="binding site" evidence="11">
    <location>
        <begin position="326"/>
        <end position="327"/>
    </location>
    <ligand>
        <name>FMN</name>
        <dbReference type="ChEBI" id="CHEBI:58210"/>
    </ligand>
</feature>
<keyword evidence="6 11" id="KW-0288">FMN</keyword>
<feature type="binding site" evidence="11">
    <location>
        <position position="185"/>
    </location>
    <ligand>
        <name>substrate</name>
    </ligand>
</feature>
<keyword evidence="11" id="KW-1003">Cell membrane</keyword>
<feature type="active site" description="Nucleophile" evidence="11">
    <location>
        <position position="183"/>
    </location>
</feature>
<feature type="binding site" evidence="11">
    <location>
        <begin position="114"/>
        <end position="118"/>
    </location>
    <ligand>
        <name>substrate</name>
    </ligand>
</feature>
<comment type="pathway">
    <text evidence="3 11">Pyrimidine metabolism; UMP biosynthesis via de novo pathway; orotate from (S)-dihydroorotate (quinone route): step 1/1.</text>
</comment>
<feature type="binding site" evidence="11">
    <location>
        <position position="253"/>
    </location>
    <ligand>
        <name>FMN</name>
        <dbReference type="ChEBI" id="CHEBI:58210"/>
    </ligand>
</feature>
<feature type="binding site" evidence="11">
    <location>
        <position position="305"/>
    </location>
    <ligand>
        <name>FMN</name>
        <dbReference type="ChEBI" id="CHEBI:58210"/>
    </ligand>
</feature>
<sequence length="348" mass="37240">MSLIPYALTRPFLFGMDPESAHDLTMNLMAKGQNTLLQQAWAQPMVSDPVELAGLRFPNRVGMAAGLDKNARCIDALAAMGFGFVEVGTVTPRAQPGNPKPRMFRIPERNALINRLGFNNEGLDAFLSNVKRSQARAMGKPMLLGLNLGKNASTPIEEATSDYLKALDGVYPHADYVTVNISSPNTKNLRALQSDEALDALLGAIAERREQLATQHGKRAPVFVKIAPDLDEEQVGVIATTLQRHGMDGVIATNTTISRDAVKGLPHAEETGGLSGAPVLEASNQVIRQLRSALGSRYPIIGVGGILSGEDAVSKIRAGADVVQIYSGLIYRGPCLVPEAARAIAQLR</sequence>
<protein>
    <recommendedName>
        <fullName evidence="11">Dihydroorotate dehydrogenase (quinone)</fullName>
        <ecNumber evidence="11">1.3.5.2</ecNumber>
    </recommendedName>
    <alternativeName>
        <fullName evidence="11">DHOdehase</fullName>
        <shortName evidence="11">DHOD</shortName>
        <shortName evidence="11">DHODase</shortName>
    </alternativeName>
    <alternativeName>
        <fullName evidence="11">Dihydroorotate oxidase</fullName>
    </alternativeName>
</protein>
<keyword evidence="5 11" id="KW-0285">Flavoprotein</keyword>
<organism evidence="13 14">
    <name type="scientific">Delftia lacustris</name>
    <dbReference type="NCBI Taxonomy" id="558537"/>
    <lineage>
        <taxon>Bacteria</taxon>
        <taxon>Pseudomonadati</taxon>
        <taxon>Pseudomonadota</taxon>
        <taxon>Betaproteobacteria</taxon>
        <taxon>Burkholderiales</taxon>
        <taxon>Comamonadaceae</taxon>
        <taxon>Delftia</taxon>
    </lineage>
</organism>
<dbReference type="UniPathway" id="UPA00070">
    <property type="reaction ID" value="UER00946"/>
</dbReference>
<dbReference type="RefSeq" id="WP_074921296.1">
    <property type="nucleotide sequence ID" value="NZ_CP141274.1"/>
</dbReference>
<dbReference type="PROSITE" id="PS00912">
    <property type="entry name" value="DHODEHASE_2"/>
    <property type="match status" value="1"/>
</dbReference>
<dbReference type="NCBIfam" id="NF003652">
    <property type="entry name" value="PRK05286.2-5"/>
    <property type="match status" value="1"/>
</dbReference>
<evidence type="ECO:0000256" key="1">
    <source>
        <dbReference type="ARBA" id="ARBA00003125"/>
    </source>
</evidence>
<dbReference type="NCBIfam" id="NF003646">
    <property type="entry name" value="PRK05286.1-4"/>
    <property type="match status" value="1"/>
</dbReference>
<comment type="cofactor">
    <cofactor evidence="11">
        <name>FMN</name>
        <dbReference type="ChEBI" id="CHEBI:58210"/>
    </cofactor>
    <text evidence="11">Binds 1 FMN per subunit.</text>
</comment>
<feature type="binding site" evidence="11">
    <location>
        <position position="180"/>
    </location>
    <ligand>
        <name>substrate</name>
    </ligand>
</feature>
<dbReference type="Proteomes" id="UP000183417">
    <property type="component" value="Unassembled WGS sequence"/>
</dbReference>
<keyword evidence="9 11" id="KW-0472">Membrane</keyword>
<gene>
    <name evidence="11" type="primary">pyrD</name>
    <name evidence="13" type="ORF">SAMN05421547_10484</name>
</gene>
<dbReference type="NCBIfam" id="NF003645">
    <property type="entry name" value="PRK05286.1-2"/>
    <property type="match status" value="1"/>
</dbReference>
<dbReference type="InterPro" id="IPR050074">
    <property type="entry name" value="DHO_dehydrogenase"/>
</dbReference>
<dbReference type="Pfam" id="PF01180">
    <property type="entry name" value="DHO_dh"/>
    <property type="match status" value="1"/>
</dbReference>
<dbReference type="PANTHER" id="PTHR48109:SF4">
    <property type="entry name" value="DIHYDROOROTATE DEHYDROGENASE (QUINONE), MITOCHONDRIAL"/>
    <property type="match status" value="1"/>
</dbReference>
<evidence type="ECO:0000256" key="4">
    <source>
        <dbReference type="ARBA" id="ARBA00005359"/>
    </source>
</evidence>
<dbReference type="NCBIfam" id="NF003644">
    <property type="entry name" value="PRK05286.1-1"/>
    <property type="match status" value="1"/>
</dbReference>
<evidence type="ECO:0000256" key="5">
    <source>
        <dbReference type="ARBA" id="ARBA00022630"/>
    </source>
</evidence>
<evidence type="ECO:0000259" key="12">
    <source>
        <dbReference type="Pfam" id="PF01180"/>
    </source>
</evidence>
<evidence type="ECO:0000256" key="10">
    <source>
        <dbReference type="ARBA" id="ARBA00048639"/>
    </source>
</evidence>
<dbReference type="InterPro" id="IPR001295">
    <property type="entry name" value="Dihydroorotate_DH_CS"/>
</dbReference>
<accession>A0A1H3J4V0</accession>
<dbReference type="GO" id="GO:0106430">
    <property type="term" value="F:dihydroorotate dehydrogenase (quinone) activity"/>
    <property type="evidence" value="ECO:0007669"/>
    <property type="project" value="UniProtKB-EC"/>
</dbReference>
<feature type="binding site" evidence="11">
    <location>
        <position position="225"/>
    </location>
    <ligand>
        <name>FMN</name>
        <dbReference type="ChEBI" id="CHEBI:58210"/>
    </ligand>
</feature>
<feature type="binding site" evidence="11">
    <location>
        <begin position="254"/>
        <end position="255"/>
    </location>
    <ligand>
        <name>substrate</name>
    </ligand>
</feature>
<feature type="binding site" evidence="11">
    <location>
        <position position="147"/>
    </location>
    <ligand>
        <name>FMN</name>
        <dbReference type="ChEBI" id="CHEBI:58210"/>
    </ligand>
</feature>
<feature type="domain" description="Dihydroorotate dehydrogenase catalytic" evidence="12">
    <location>
        <begin position="50"/>
        <end position="345"/>
    </location>
</feature>
<dbReference type="InterPro" id="IPR005720">
    <property type="entry name" value="Dihydroorotate_DH_cat"/>
</dbReference>